<organism evidence="1 2">
    <name type="scientific">Paralcaligenes ureilyticus</name>
    <dbReference type="NCBI Taxonomy" id="627131"/>
    <lineage>
        <taxon>Bacteria</taxon>
        <taxon>Pseudomonadati</taxon>
        <taxon>Pseudomonadota</taxon>
        <taxon>Betaproteobacteria</taxon>
        <taxon>Burkholderiales</taxon>
        <taxon>Alcaligenaceae</taxon>
        <taxon>Paralcaligenes</taxon>
    </lineage>
</organism>
<dbReference type="InterPro" id="IPR014777">
    <property type="entry name" value="4pyrrole_Mease_sub1"/>
</dbReference>
<proteinExistence type="predicted"/>
<dbReference type="Gene3D" id="3.40.1010.10">
    <property type="entry name" value="Cobalt-precorrin-4 Transmethylase, Domain 1"/>
    <property type="match status" value="1"/>
</dbReference>
<evidence type="ECO:0000313" key="1">
    <source>
        <dbReference type="EMBL" id="TCT08495.1"/>
    </source>
</evidence>
<dbReference type="SUPFAM" id="SSF53790">
    <property type="entry name" value="Tetrapyrrole methylase"/>
    <property type="match status" value="1"/>
</dbReference>
<accession>A0A4R3MAP4</accession>
<dbReference type="PANTHER" id="PTHR46111">
    <property type="entry name" value="RIBOSOMAL RNA SMALL SUBUNIT METHYLTRANSFERASE I"/>
    <property type="match status" value="1"/>
</dbReference>
<dbReference type="EMBL" id="SMAJ01000005">
    <property type="protein sequence ID" value="TCT08495.1"/>
    <property type="molecule type" value="Genomic_DNA"/>
</dbReference>
<comment type="caution">
    <text evidence="1">The sequence shown here is derived from an EMBL/GenBank/DDBJ whole genome shotgun (WGS) entry which is preliminary data.</text>
</comment>
<dbReference type="Proteomes" id="UP000295525">
    <property type="component" value="Unassembled WGS sequence"/>
</dbReference>
<dbReference type="GO" id="GO:0008168">
    <property type="term" value="F:methyltransferase activity"/>
    <property type="evidence" value="ECO:0007669"/>
    <property type="project" value="UniProtKB-KW"/>
</dbReference>
<dbReference type="PIRSF" id="PIRSF005917">
    <property type="entry name" value="MTase_YraL"/>
    <property type="match status" value="1"/>
</dbReference>
<protein>
    <submittedName>
        <fullName evidence="1">16S rRNA (Cytidine1402-2'-O)-methyltransferase</fullName>
    </submittedName>
</protein>
<reference evidence="1 2" key="1">
    <citation type="submission" date="2019-03" db="EMBL/GenBank/DDBJ databases">
        <title>Genomic Encyclopedia of Type Strains, Phase IV (KMG-IV): sequencing the most valuable type-strain genomes for metagenomic binning, comparative biology and taxonomic classification.</title>
        <authorList>
            <person name="Goeker M."/>
        </authorList>
    </citation>
    <scope>NUCLEOTIDE SEQUENCE [LARGE SCALE GENOMIC DNA]</scope>
    <source>
        <strain evidence="1 2">DSM 24591</strain>
    </source>
</reference>
<name>A0A4R3MAP4_9BURK</name>
<sequence>MKTSGILHLIPVGMGDAAPDIWLPRTVRELAARLDTYIAENAKTARAFLKLIGTLRPLQEITIHTLDSHVDAQQMRAWLTPLQEGGEIGLVSEAGCPAVADPGAKVVAIAHTMGLQVHPWVGPSSILLGLMASGLDGQRFAFHGYAPVEPAARARQLKSWEVVSQQQTQTQILIETPYRNAAMFDTLRQTLKGNTRLCVARSLTTADEWIQTHTVAEWKSRPAPDLNKMPTLFLYLAGV</sequence>
<keyword evidence="2" id="KW-1185">Reference proteome</keyword>
<dbReference type="Gene3D" id="3.30.950.10">
    <property type="entry name" value="Methyltransferase, Cobalt-precorrin-4 Transmethylase, Domain 2"/>
    <property type="match status" value="1"/>
</dbReference>
<dbReference type="PANTHER" id="PTHR46111:SF2">
    <property type="entry name" value="SAM-DEPENDENT METHYLTRANSFERASE"/>
    <property type="match status" value="1"/>
</dbReference>
<dbReference type="GO" id="GO:0032259">
    <property type="term" value="P:methylation"/>
    <property type="evidence" value="ECO:0007669"/>
    <property type="project" value="UniProtKB-KW"/>
</dbReference>
<keyword evidence="1" id="KW-0489">Methyltransferase</keyword>
<gene>
    <name evidence="1" type="ORF">EDC26_10546</name>
</gene>
<dbReference type="InterPro" id="IPR008189">
    <property type="entry name" value="rRNA_ssu_MeTfrase_I"/>
</dbReference>
<keyword evidence="1" id="KW-0808">Transferase</keyword>
<dbReference type="AlphaFoldDB" id="A0A4R3MAP4"/>
<evidence type="ECO:0000313" key="2">
    <source>
        <dbReference type="Proteomes" id="UP000295525"/>
    </source>
</evidence>
<dbReference type="CDD" id="cd11649">
    <property type="entry name" value="RsmI_like"/>
    <property type="match status" value="1"/>
</dbReference>
<dbReference type="InterPro" id="IPR035996">
    <property type="entry name" value="4pyrrol_Methylase_sf"/>
</dbReference>
<dbReference type="InterPro" id="IPR014776">
    <property type="entry name" value="4pyrrole_Mease_sub2"/>
</dbReference>